<dbReference type="GO" id="GO:0005524">
    <property type="term" value="F:ATP binding"/>
    <property type="evidence" value="ECO:0007669"/>
    <property type="project" value="UniProtKB-KW"/>
</dbReference>
<comment type="caution">
    <text evidence="17">The sequence shown here is derived from an EMBL/GenBank/DDBJ whole genome shotgun (WGS) entry which is preliminary data.</text>
</comment>
<evidence type="ECO:0000256" key="9">
    <source>
        <dbReference type="ARBA" id="ARBA00023015"/>
    </source>
</evidence>
<dbReference type="InterPro" id="IPR015943">
    <property type="entry name" value="WD40/YVTN_repeat-like_dom_sf"/>
</dbReference>
<keyword evidence="6" id="KW-0418">Kinase</keyword>
<dbReference type="SUPFAM" id="SSF47384">
    <property type="entry name" value="Homodimeric domain of signal transducing histidine kinase"/>
    <property type="match status" value="1"/>
</dbReference>
<dbReference type="InterPro" id="IPR005467">
    <property type="entry name" value="His_kinase_dom"/>
</dbReference>
<feature type="domain" description="Histidine kinase" evidence="15">
    <location>
        <begin position="870"/>
        <end position="1083"/>
    </location>
</feature>
<keyword evidence="3 12" id="KW-0597">Phosphoprotein</keyword>
<evidence type="ECO:0000313" key="17">
    <source>
        <dbReference type="EMBL" id="MBL3655776.1"/>
    </source>
</evidence>
<dbReference type="FunFam" id="1.10.287.130:FF:000034">
    <property type="entry name" value="Two-component system sensor histidine kinase/response regulator"/>
    <property type="match status" value="1"/>
</dbReference>
<keyword evidence="9" id="KW-0805">Transcription regulation</keyword>
<evidence type="ECO:0000256" key="2">
    <source>
        <dbReference type="ARBA" id="ARBA00012438"/>
    </source>
</evidence>
<feature type="transmembrane region" description="Helical" evidence="13">
    <location>
        <begin position="812"/>
        <end position="833"/>
    </location>
</feature>
<keyword evidence="7" id="KW-0067">ATP-binding</keyword>
<evidence type="ECO:0000256" key="11">
    <source>
        <dbReference type="ARBA" id="ARBA00023163"/>
    </source>
</evidence>
<dbReference type="PROSITE" id="PS50109">
    <property type="entry name" value="HIS_KIN"/>
    <property type="match status" value="1"/>
</dbReference>
<dbReference type="FunFam" id="3.30.565.10:FF:000037">
    <property type="entry name" value="Hybrid sensor histidine kinase/response regulator"/>
    <property type="match status" value="1"/>
</dbReference>
<evidence type="ECO:0000256" key="10">
    <source>
        <dbReference type="ARBA" id="ARBA00023125"/>
    </source>
</evidence>
<name>A0A937F3P8_9BACT</name>
<dbReference type="SMART" id="SM00388">
    <property type="entry name" value="HisKA"/>
    <property type="match status" value="1"/>
</dbReference>
<keyword evidence="5" id="KW-0547">Nucleotide-binding</keyword>
<feature type="domain" description="Response regulatory" evidence="16">
    <location>
        <begin position="1132"/>
        <end position="1247"/>
    </location>
</feature>
<evidence type="ECO:0000259" key="14">
    <source>
        <dbReference type="PROSITE" id="PS01124"/>
    </source>
</evidence>
<evidence type="ECO:0000256" key="4">
    <source>
        <dbReference type="ARBA" id="ARBA00022679"/>
    </source>
</evidence>
<dbReference type="InterPro" id="IPR009057">
    <property type="entry name" value="Homeodomain-like_sf"/>
</dbReference>
<dbReference type="Pfam" id="PF00512">
    <property type="entry name" value="HisKA"/>
    <property type="match status" value="1"/>
</dbReference>
<evidence type="ECO:0000259" key="15">
    <source>
        <dbReference type="PROSITE" id="PS50109"/>
    </source>
</evidence>
<keyword evidence="13" id="KW-0812">Transmembrane</keyword>
<evidence type="ECO:0000256" key="13">
    <source>
        <dbReference type="SAM" id="Phobius"/>
    </source>
</evidence>
<evidence type="ECO:0000256" key="5">
    <source>
        <dbReference type="ARBA" id="ARBA00022741"/>
    </source>
</evidence>
<dbReference type="SMART" id="SM00387">
    <property type="entry name" value="HATPase_c"/>
    <property type="match status" value="1"/>
</dbReference>
<dbReference type="Pfam" id="PF07495">
    <property type="entry name" value="Y_Y_Y"/>
    <property type="match status" value="1"/>
</dbReference>
<dbReference type="PROSITE" id="PS50110">
    <property type="entry name" value="RESPONSE_REGULATORY"/>
    <property type="match status" value="1"/>
</dbReference>
<gene>
    <name evidence="17" type="ORF">JL102_06525</name>
</gene>
<dbReference type="FunFam" id="2.60.40.10:FF:000791">
    <property type="entry name" value="Two-component system sensor histidine kinase/response regulator"/>
    <property type="match status" value="1"/>
</dbReference>
<dbReference type="InterPro" id="IPR011006">
    <property type="entry name" value="CheY-like_superfamily"/>
</dbReference>
<feature type="modified residue" description="4-aspartylphosphate" evidence="12">
    <location>
        <position position="1180"/>
    </location>
</feature>
<dbReference type="SUPFAM" id="SSF55874">
    <property type="entry name" value="ATPase domain of HSP90 chaperone/DNA topoisomerase II/histidine kinase"/>
    <property type="match status" value="1"/>
</dbReference>
<dbReference type="InterPro" id="IPR003594">
    <property type="entry name" value="HATPase_dom"/>
</dbReference>
<keyword evidence="11" id="KW-0804">Transcription</keyword>
<evidence type="ECO:0000256" key="1">
    <source>
        <dbReference type="ARBA" id="ARBA00000085"/>
    </source>
</evidence>
<evidence type="ECO:0000256" key="8">
    <source>
        <dbReference type="ARBA" id="ARBA00023012"/>
    </source>
</evidence>
<dbReference type="SUPFAM" id="SSF50998">
    <property type="entry name" value="Quinoprotein alcohol dehydrogenase-like"/>
    <property type="match status" value="1"/>
</dbReference>
<dbReference type="Pfam" id="PF00072">
    <property type="entry name" value="Response_reg"/>
    <property type="match status" value="1"/>
</dbReference>
<dbReference type="InterPro" id="IPR011047">
    <property type="entry name" value="Quinoprotein_ADH-like_sf"/>
</dbReference>
<feature type="domain" description="HTH araC/xylS-type" evidence="14">
    <location>
        <begin position="1281"/>
        <end position="1380"/>
    </location>
</feature>
<evidence type="ECO:0000313" key="18">
    <source>
        <dbReference type="Proteomes" id="UP000659388"/>
    </source>
</evidence>
<dbReference type="InterPro" id="IPR004358">
    <property type="entry name" value="Sig_transdc_His_kin-like_C"/>
</dbReference>
<dbReference type="EC" id="2.7.13.3" evidence="2"/>
<sequence>MKSFSTFLLKVFLVLLTLVVKGQPSALLNKEIVFDQPHENLGLSQRSINCMIEDKKGYLWIGTWEGLMLYDGYTTTIFQTKGVTETTLSSNKITALYEDHGGKIWIGTLIGGLYQYDQATGNFTQYQYDPTNDHSISNNNVWSITESKDGIIWVGTQHGLNAFDPNKQEFKRFYHSDDPKSISYDFVTSLFIDESNNLWAGTEKGLNRLKLNTIGAGFDKYYYRLNEDDGPANNYVYKVTSYKNNGKEVICWSTKKGLKLLDSEGIHNYLYPESSLRFSFVRTLYTYKKSSQFIMLGSEAGISLFDPNTREFKKFYGNYNERVNLSHNTVTCLLIDHTGVLWVGTKKGINKFDTYNKNFELFETSSFDDSRSIITGIKGNSDGKYWVSTMGGGLFLFDPDKTESSSIKDLFLHYKIDSQGGNDFTDFIQTIDVSEPGVVWIGTAGDGVYKCYINENSQKVNHYEHFSSSTKQNQISDNYIMSMAGDNHGGMWVGTWSGGLNKINEDGTVTHYGEPVLSQAPLVAMYQDGKTLWVGTRGKGLLAMENQGDKINVTQYRQSKAGLNNDFINVIYKTKNGRLWIGSEGGLNEFDKKSGQWKNHEISRNENEVVVGLLEDNMGKLWLSGWNGISVFNPKDSTESVHHYDRRDRIQGGFFYNNVCYKDAKGRLFFGGNNGLNIIKPDEVNENPFSPKVVLTDFDIYNKAVLPNEEFNGRVILENQLNETEQINLHYDENAISFEFAALHFSAPEKNQYAYRLVGYDNNWEYTGAQRRFANYTNLKYGNYVFEVKATNNDGVWGLDAKRIAIHISPPWWKTFWAMMAYFMLAMAILLLFRHLVIVRTNYINDIKMERLRRESVLKMNQSKLKFFTNISHEFRTPLTLILGPVEKLIASGTGGKYVKDELDIINKNAQRLLRLVNQLLDFRKAESGKLNLKVAEGNIVKFVKEIRLMFTGLAEKLGVKFEFYSDSDNIKLWYDRDQFEKILFNLLSNSFKHVPKNGVVKIILEETDDKVFIKIEDNGRGIAPENIGKIFNRFYSEGEDKSGTGIGLALTRSLVKMHHGEIAVNSVQNQTTVFTVTLNKGNAHFADADIIENFKDSEYIGHYHSMTDLEAEIMPVSLPEGKPANNDTLKKLLIVEDNLEVRRHIKSIFADKYQIVEAENGQLGLALAESELPDIIVSDVMMPEMDGIALCKAIKKNTATSHIPIVLLTARTSLIYKVEGLESGADDYITKPFNYQVLLLKVKNLISTREQLRKHFNDSQTLNIEPKKVTFSSADELFIEKALESVEKNMSNTAYSVEDFGEDVGMSRMQIYRKLKALTGQSANEFIRTIRLKRAAQLIERNEFTIAEVTYRVGFQDLQYFRSCFKKYFGVNPSEYGISDEEEETAISEEQK</sequence>
<dbReference type="Pfam" id="PF07494">
    <property type="entry name" value="Reg_prop"/>
    <property type="match status" value="6"/>
</dbReference>
<dbReference type="SUPFAM" id="SSF46689">
    <property type="entry name" value="Homeodomain-like"/>
    <property type="match status" value="1"/>
</dbReference>
<dbReference type="SUPFAM" id="SSF63829">
    <property type="entry name" value="Calcium-dependent phosphotriesterase"/>
    <property type="match status" value="2"/>
</dbReference>
<dbReference type="InterPro" id="IPR011110">
    <property type="entry name" value="Reg_prop"/>
</dbReference>
<keyword evidence="13" id="KW-1133">Transmembrane helix</keyword>
<dbReference type="RefSeq" id="WP_202243459.1">
    <property type="nucleotide sequence ID" value="NZ_JAESIY010000003.1"/>
</dbReference>
<dbReference type="Gene3D" id="3.40.50.2300">
    <property type="match status" value="1"/>
</dbReference>
<keyword evidence="18" id="KW-1185">Reference proteome</keyword>
<organism evidence="17 18">
    <name type="scientific">Fulvivirga sediminis</name>
    <dbReference type="NCBI Taxonomy" id="2803949"/>
    <lineage>
        <taxon>Bacteria</taxon>
        <taxon>Pseudomonadati</taxon>
        <taxon>Bacteroidota</taxon>
        <taxon>Cytophagia</taxon>
        <taxon>Cytophagales</taxon>
        <taxon>Fulvivirgaceae</taxon>
        <taxon>Fulvivirga</taxon>
    </lineage>
</organism>
<dbReference type="InterPro" id="IPR013783">
    <property type="entry name" value="Ig-like_fold"/>
</dbReference>
<dbReference type="InterPro" id="IPR011123">
    <property type="entry name" value="Y_Y_Y"/>
</dbReference>
<dbReference type="GO" id="GO:0000155">
    <property type="term" value="F:phosphorelay sensor kinase activity"/>
    <property type="evidence" value="ECO:0007669"/>
    <property type="project" value="InterPro"/>
</dbReference>
<keyword evidence="13" id="KW-0472">Membrane</keyword>
<dbReference type="InterPro" id="IPR018062">
    <property type="entry name" value="HTH_AraC-typ_CS"/>
</dbReference>
<dbReference type="Gene3D" id="3.30.565.10">
    <property type="entry name" value="Histidine kinase-like ATPase, C-terminal domain"/>
    <property type="match status" value="1"/>
</dbReference>
<evidence type="ECO:0000259" key="16">
    <source>
        <dbReference type="PROSITE" id="PS50110"/>
    </source>
</evidence>
<dbReference type="PANTHER" id="PTHR43547:SF2">
    <property type="entry name" value="HYBRID SIGNAL TRANSDUCTION HISTIDINE KINASE C"/>
    <property type="match status" value="1"/>
</dbReference>
<dbReference type="PROSITE" id="PS00041">
    <property type="entry name" value="HTH_ARAC_FAMILY_1"/>
    <property type="match status" value="1"/>
</dbReference>
<dbReference type="GO" id="GO:0003700">
    <property type="term" value="F:DNA-binding transcription factor activity"/>
    <property type="evidence" value="ECO:0007669"/>
    <property type="project" value="InterPro"/>
</dbReference>
<evidence type="ECO:0000256" key="12">
    <source>
        <dbReference type="PROSITE-ProRule" id="PRU00169"/>
    </source>
</evidence>
<keyword evidence="10" id="KW-0238">DNA-binding</keyword>
<keyword evidence="8" id="KW-0902">Two-component regulatory system</keyword>
<comment type="catalytic activity">
    <reaction evidence="1">
        <text>ATP + protein L-histidine = ADP + protein N-phospho-L-histidine.</text>
        <dbReference type="EC" id="2.7.13.3"/>
    </reaction>
</comment>
<dbReference type="Gene3D" id="1.10.10.60">
    <property type="entry name" value="Homeodomain-like"/>
    <property type="match status" value="1"/>
</dbReference>
<protein>
    <recommendedName>
        <fullName evidence="2">histidine kinase</fullName>
        <ecNumber evidence="2">2.7.13.3</ecNumber>
    </recommendedName>
</protein>
<evidence type="ECO:0000256" key="7">
    <source>
        <dbReference type="ARBA" id="ARBA00022840"/>
    </source>
</evidence>
<dbReference type="PRINTS" id="PR00344">
    <property type="entry name" value="BCTRLSENSOR"/>
</dbReference>
<dbReference type="Gene3D" id="2.60.40.10">
    <property type="entry name" value="Immunoglobulins"/>
    <property type="match status" value="1"/>
</dbReference>
<dbReference type="InterPro" id="IPR003661">
    <property type="entry name" value="HisK_dim/P_dom"/>
</dbReference>
<dbReference type="SMART" id="SM00448">
    <property type="entry name" value="REC"/>
    <property type="match status" value="1"/>
</dbReference>
<dbReference type="Gene3D" id="2.130.10.10">
    <property type="entry name" value="YVTN repeat-like/Quinoprotein amine dehydrogenase"/>
    <property type="match status" value="3"/>
</dbReference>
<dbReference type="CDD" id="cd00082">
    <property type="entry name" value="HisKA"/>
    <property type="match status" value="1"/>
</dbReference>
<dbReference type="SMART" id="SM00342">
    <property type="entry name" value="HTH_ARAC"/>
    <property type="match status" value="1"/>
</dbReference>
<dbReference type="SUPFAM" id="SSF52172">
    <property type="entry name" value="CheY-like"/>
    <property type="match status" value="1"/>
</dbReference>
<evidence type="ECO:0000256" key="3">
    <source>
        <dbReference type="ARBA" id="ARBA00022553"/>
    </source>
</evidence>
<keyword evidence="4" id="KW-0808">Transferase</keyword>
<dbReference type="EMBL" id="JAESIY010000003">
    <property type="protein sequence ID" value="MBL3655776.1"/>
    <property type="molecule type" value="Genomic_DNA"/>
</dbReference>
<dbReference type="CDD" id="cd00075">
    <property type="entry name" value="HATPase"/>
    <property type="match status" value="1"/>
</dbReference>
<dbReference type="PANTHER" id="PTHR43547">
    <property type="entry name" value="TWO-COMPONENT HISTIDINE KINASE"/>
    <property type="match status" value="1"/>
</dbReference>
<reference evidence="17" key="1">
    <citation type="submission" date="2021-01" db="EMBL/GenBank/DDBJ databases">
        <title>Fulvivirga kasyanovii gen. nov., sp nov., a novel member of the phylum Bacteroidetes isolated from seawater in a mussel farm.</title>
        <authorList>
            <person name="Zhao L.-H."/>
            <person name="Wang Z.-J."/>
        </authorList>
    </citation>
    <scope>NUCLEOTIDE SEQUENCE</scope>
    <source>
        <strain evidence="17">2943</strain>
    </source>
</reference>
<dbReference type="PROSITE" id="PS01124">
    <property type="entry name" value="HTH_ARAC_FAMILY_2"/>
    <property type="match status" value="1"/>
</dbReference>
<dbReference type="Gene3D" id="1.10.287.130">
    <property type="match status" value="1"/>
</dbReference>
<dbReference type="InterPro" id="IPR018060">
    <property type="entry name" value="HTH_AraC"/>
</dbReference>
<evidence type="ECO:0000256" key="6">
    <source>
        <dbReference type="ARBA" id="ARBA00022777"/>
    </source>
</evidence>
<dbReference type="InterPro" id="IPR036097">
    <property type="entry name" value="HisK_dim/P_sf"/>
</dbReference>
<dbReference type="InterPro" id="IPR001789">
    <property type="entry name" value="Sig_transdc_resp-reg_receiver"/>
</dbReference>
<dbReference type="Proteomes" id="UP000659388">
    <property type="component" value="Unassembled WGS sequence"/>
</dbReference>
<accession>A0A937F3P8</accession>
<proteinExistence type="predicted"/>
<dbReference type="Pfam" id="PF12833">
    <property type="entry name" value="HTH_18"/>
    <property type="match status" value="1"/>
</dbReference>
<dbReference type="GO" id="GO:0043565">
    <property type="term" value="F:sequence-specific DNA binding"/>
    <property type="evidence" value="ECO:0007669"/>
    <property type="project" value="InterPro"/>
</dbReference>
<dbReference type="Pfam" id="PF02518">
    <property type="entry name" value="HATPase_c"/>
    <property type="match status" value="1"/>
</dbReference>
<dbReference type="InterPro" id="IPR036890">
    <property type="entry name" value="HATPase_C_sf"/>
</dbReference>